<proteinExistence type="predicted"/>
<sequence length="391" mass="44085">MEEKKARLRRRHSTELRMNSRLGSETYSKLEECARKSETLPWSDYISLLLCGTRDEGSPLRYLLGLESTLIRGIYEIFVESLREKISLTPPAQAVARFRDPSERENISESNFDIVEKRESTIPVASYLLGSSSAEMGEVIPHRLLGNRVRDRPMVAFVQCNRVEFPCPMDRNVNMLPFVLGDKESLPSHLQPYYDLISSCPLNSNEMGKVCYLTVCESFVKAGETQRRPGLHVEAPASSMLKGANGSFTAAWEHHWGMGEAYTEDELKGGLFVASNMDLTCEIWDALIAPACGITDSQGGVEHLRPFLGKGKKLRAGELAWLTDRTPHQACPQRRDGYRQFFRLVTSNVSLWFEEHSTSNPKVPLPKHVKVIKGSKFDKDYPLIKGRQSDG</sequence>
<reference evidence="1" key="1">
    <citation type="submission" date="2021-01" db="EMBL/GenBank/DDBJ databases">
        <authorList>
            <person name="Corre E."/>
            <person name="Pelletier E."/>
            <person name="Niang G."/>
            <person name="Scheremetjew M."/>
            <person name="Finn R."/>
            <person name="Kale V."/>
            <person name="Holt S."/>
            <person name="Cochrane G."/>
            <person name="Meng A."/>
            <person name="Brown T."/>
            <person name="Cohen L."/>
        </authorList>
    </citation>
    <scope>NUCLEOTIDE SEQUENCE</scope>
    <source>
        <strain evidence="1">Isolate 1302-5</strain>
    </source>
</reference>
<name>A0A7S4JTQ8_9STRA</name>
<organism evidence="1">
    <name type="scientific">Odontella aurita</name>
    <dbReference type="NCBI Taxonomy" id="265563"/>
    <lineage>
        <taxon>Eukaryota</taxon>
        <taxon>Sar</taxon>
        <taxon>Stramenopiles</taxon>
        <taxon>Ochrophyta</taxon>
        <taxon>Bacillariophyta</taxon>
        <taxon>Mediophyceae</taxon>
        <taxon>Biddulphiophycidae</taxon>
        <taxon>Eupodiscales</taxon>
        <taxon>Odontellaceae</taxon>
        <taxon>Odontella</taxon>
    </lineage>
</organism>
<dbReference type="AlphaFoldDB" id="A0A7S4JTQ8"/>
<dbReference type="EMBL" id="HBKQ01048823">
    <property type="protein sequence ID" value="CAE2273972.1"/>
    <property type="molecule type" value="Transcribed_RNA"/>
</dbReference>
<gene>
    <name evidence="1" type="ORF">OAUR00152_LOCUS33731</name>
</gene>
<accession>A0A7S4JTQ8</accession>
<evidence type="ECO:0000313" key="1">
    <source>
        <dbReference type="EMBL" id="CAE2273972.1"/>
    </source>
</evidence>
<protein>
    <submittedName>
        <fullName evidence="1">Uncharacterized protein</fullName>
    </submittedName>
</protein>